<evidence type="ECO:0000313" key="3">
    <source>
        <dbReference type="Proteomes" id="UP000254437"/>
    </source>
</evidence>
<dbReference type="AlphaFoldDB" id="A0A378T5M4"/>
<organism evidence="2 3">
    <name type="scientific">Moraxella lacunata</name>
    <dbReference type="NCBI Taxonomy" id="477"/>
    <lineage>
        <taxon>Bacteria</taxon>
        <taxon>Pseudomonadati</taxon>
        <taxon>Pseudomonadota</taxon>
        <taxon>Gammaproteobacteria</taxon>
        <taxon>Moraxellales</taxon>
        <taxon>Moraxellaceae</taxon>
        <taxon>Moraxella</taxon>
    </lineage>
</organism>
<evidence type="ECO:0000256" key="1">
    <source>
        <dbReference type="SAM" id="SignalP"/>
    </source>
</evidence>
<reference evidence="2 3" key="1">
    <citation type="submission" date="2018-06" db="EMBL/GenBank/DDBJ databases">
        <authorList>
            <consortium name="Pathogen Informatics"/>
            <person name="Doyle S."/>
        </authorList>
    </citation>
    <scope>NUCLEOTIDE SEQUENCE [LARGE SCALE GENOMIC DNA]</scope>
    <source>
        <strain evidence="2 3">NCTC10359</strain>
    </source>
</reference>
<sequence length="121" mass="13570">MKKFILPLILALIASPALAKPVVTPIAFAKGSECGYFDGSLANREFTLNLKKNQWIRIGIESSKPITEIVKDPKGKTLKDNDADEWGVIYDIKQTGKYRIAFELDDEAYPFAEVKICAYNK</sequence>
<keyword evidence="1" id="KW-0732">Signal</keyword>
<dbReference type="EMBL" id="UGQU01000001">
    <property type="protein sequence ID" value="STZ56079.1"/>
    <property type="molecule type" value="Genomic_DNA"/>
</dbReference>
<protein>
    <submittedName>
        <fullName evidence="2">Uncharacterized protein</fullName>
    </submittedName>
</protein>
<proteinExistence type="predicted"/>
<feature type="chain" id="PRO_5016623541" evidence="1">
    <location>
        <begin position="20"/>
        <end position="121"/>
    </location>
</feature>
<dbReference type="Proteomes" id="UP000254437">
    <property type="component" value="Unassembled WGS sequence"/>
</dbReference>
<evidence type="ECO:0000313" key="2">
    <source>
        <dbReference type="EMBL" id="STZ56079.1"/>
    </source>
</evidence>
<dbReference type="RefSeq" id="WP_115005545.1">
    <property type="nucleotide sequence ID" value="NZ_UGQU01000001.1"/>
</dbReference>
<gene>
    <name evidence="2" type="ORF">NCTC10359_00680</name>
</gene>
<name>A0A378T5M4_MORLA</name>
<accession>A0A378T5M4</accession>
<feature type="signal peptide" evidence="1">
    <location>
        <begin position="1"/>
        <end position="19"/>
    </location>
</feature>